<dbReference type="STRING" id="90262.A0A1X2IG53"/>
<proteinExistence type="predicted"/>
<evidence type="ECO:0000313" key="2">
    <source>
        <dbReference type="EMBL" id="ORZ15172.1"/>
    </source>
</evidence>
<feature type="compositionally biased region" description="Polar residues" evidence="1">
    <location>
        <begin position="164"/>
        <end position="176"/>
    </location>
</feature>
<feature type="compositionally biased region" description="Low complexity" evidence="1">
    <location>
        <begin position="177"/>
        <end position="190"/>
    </location>
</feature>
<dbReference type="Proteomes" id="UP000193560">
    <property type="component" value="Unassembled WGS sequence"/>
</dbReference>
<gene>
    <name evidence="2" type="ORF">BCR42DRAFT_492111</name>
</gene>
<feature type="compositionally biased region" description="Polar residues" evidence="1">
    <location>
        <begin position="72"/>
        <end position="82"/>
    </location>
</feature>
<keyword evidence="3" id="KW-1185">Reference proteome</keyword>
<organism evidence="2 3">
    <name type="scientific">Absidia repens</name>
    <dbReference type="NCBI Taxonomy" id="90262"/>
    <lineage>
        <taxon>Eukaryota</taxon>
        <taxon>Fungi</taxon>
        <taxon>Fungi incertae sedis</taxon>
        <taxon>Mucoromycota</taxon>
        <taxon>Mucoromycotina</taxon>
        <taxon>Mucoromycetes</taxon>
        <taxon>Mucorales</taxon>
        <taxon>Cunninghamellaceae</taxon>
        <taxon>Absidia</taxon>
    </lineage>
</organism>
<dbReference type="EMBL" id="MCGE01000013">
    <property type="protein sequence ID" value="ORZ15172.1"/>
    <property type="molecule type" value="Genomic_DNA"/>
</dbReference>
<feature type="region of interest" description="Disordered" evidence="1">
    <location>
        <begin position="98"/>
        <end position="138"/>
    </location>
</feature>
<feature type="compositionally biased region" description="Polar residues" evidence="1">
    <location>
        <begin position="232"/>
        <end position="271"/>
    </location>
</feature>
<feature type="region of interest" description="Disordered" evidence="1">
    <location>
        <begin position="53"/>
        <end position="82"/>
    </location>
</feature>
<reference evidence="2 3" key="1">
    <citation type="submission" date="2016-07" db="EMBL/GenBank/DDBJ databases">
        <title>Pervasive Adenine N6-methylation of Active Genes in Fungi.</title>
        <authorList>
            <consortium name="DOE Joint Genome Institute"/>
            <person name="Mondo S.J."/>
            <person name="Dannebaum R.O."/>
            <person name="Kuo R.C."/>
            <person name="Labutti K."/>
            <person name="Haridas S."/>
            <person name="Kuo A."/>
            <person name="Salamov A."/>
            <person name="Ahrendt S.R."/>
            <person name="Lipzen A."/>
            <person name="Sullivan W."/>
            <person name="Andreopoulos W.B."/>
            <person name="Clum A."/>
            <person name="Lindquist E."/>
            <person name="Daum C."/>
            <person name="Ramamoorthy G.K."/>
            <person name="Gryganskyi A."/>
            <person name="Culley D."/>
            <person name="Magnuson J.K."/>
            <person name="James T.Y."/>
            <person name="O'Malley M.A."/>
            <person name="Stajich J.E."/>
            <person name="Spatafora J.W."/>
            <person name="Visel A."/>
            <person name="Grigoriev I.V."/>
        </authorList>
    </citation>
    <scope>NUCLEOTIDE SEQUENCE [LARGE SCALE GENOMIC DNA]</scope>
    <source>
        <strain evidence="2 3">NRRL 1336</strain>
    </source>
</reference>
<evidence type="ECO:0000256" key="1">
    <source>
        <dbReference type="SAM" id="MobiDB-lite"/>
    </source>
</evidence>
<sequence length="357" mass="40052">MTSIGVIGYDYSDIDESSFVESINHPSFVKAQDSSSISYLSSPNTSLVRSANKSSQVTGIRHPSIIHDEQQHPTTNSADAASSGWSFQYNDFEQELLQDTSPPHSVSGNILSSPKPTSSIQDQPGAKKATTPPLLDKDTSAFLFDDDYSSATRAQIERSFNEQFGLQSSSSPNHRLSINSQNTSQISQPQHMTDMMESKCLQMQESLSSRLQMLEDKLKKTHLESEDDEQRSGSMLSRESNKSSISNGNDNRSQSDTNATRNSQQQHGGDIDQTQRILDLQHFVDRVDALVWNTPFLSPAETIKSAHVCERHRAWSEQILRERQKTALESLNPHDRMEATLQQLMQWSDSIRRNHHG</sequence>
<evidence type="ECO:0000313" key="3">
    <source>
        <dbReference type="Proteomes" id="UP000193560"/>
    </source>
</evidence>
<comment type="caution">
    <text evidence="2">The sequence shown here is derived from an EMBL/GenBank/DDBJ whole genome shotgun (WGS) entry which is preliminary data.</text>
</comment>
<protein>
    <submittedName>
        <fullName evidence="2">Uncharacterized protein</fullName>
    </submittedName>
</protein>
<feature type="compositionally biased region" description="Polar residues" evidence="1">
    <location>
        <begin position="98"/>
        <end position="122"/>
    </location>
</feature>
<feature type="region of interest" description="Disordered" evidence="1">
    <location>
        <begin position="164"/>
        <end position="192"/>
    </location>
</feature>
<dbReference type="AlphaFoldDB" id="A0A1X2IG53"/>
<dbReference type="OrthoDB" id="2285798at2759"/>
<name>A0A1X2IG53_9FUNG</name>
<feature type="region of interest" description="Disordered" evidence="1">
    <location>
        <begin position="221"/>
        <end position="271"/>
    </location>
</feature>
<accession>A0A1X2IG53</accession>